<reference evidence="4" key="2">
    <citation type="submission" date="2021-08" db="EMBL/GenBank/DDBJ databases">
        <authorList>
            <person name="Gostincar C."/>
            <person name="Sun X."/>
            <person name="Song Z."/>
            <person name="Gunde-Cimerman N."/>
        </authorList>
    </citation>
    <scope>NUCLEOTIDE SEQUENCE</scope>
    <source>
        <strain evidence="4">EXF-8016</strain>
    </source>
</reference>
<proteinExistence type="predicted"/>
<dbReference type="Proteomes" id="UP000767238">
    <property type="component" value="Unassembled WGS sequence"/>
</dbReference>
<feature type="non-terminal residue" evidence="4">
    <location>
        <position position="1"/>
    </location>
</feature>
<sequence length="228" mass="25185">MSDPISDSKNEASRSYRPPGTVTVLDLERPTIGQEWWSITNNRWSELRAEAAGENKTKAQTASTTLRKYYDANAIMMSDIGKPAPAGCCKSCWDRKKNKPKRVCRVFAVHEDGQSLACAFCRLKGKPGCNANVIPEEEVDSQEVSTAFEERVATIEGQFYDLDHTVTGLYQTLEYERTQIADLQTRNHELQARNDELEKRLLALETAAAAFAGIAAGTTAFLSPASSS</sequence>
<accession>A0A9P8KAI6</accession>
<feature type="region of interest" description="Disordered" evidence="2">
    <location>
        <begin position="1"/>
        <end position="20"/>
    </location>
</feature>
<keyword evidence="1" id="KW-0175">Coiled coil</keyword>
<evidence type="ECO:0000313" key="4">
    <source>
        <dbReference type="EMBL" id="KAH0226362.1"/>
    </source>
</evidence>
<protein>
    <submittedName>
        <fullName evidence="4">Uncharacterized protein</fullName>
    </submittedName>
</protein>
<evidence type="ECO:0000256" key="3">
    <source>
        <dbReference type="SAM" id="Phobius"/>
    </source>
</evidence>
<feature type="coiled-coil region" evidence="1">
    <location>
        <begin position="173"/>
        <end position="207"/>
    </location>
</feature>
<dbReference type="OrthoDB" id="10284479at2759"/>
<comment type="caution">
    <text evidence="4">The sequence shown here is derived from an EMBL/GenBank/DDBJ whole genome shotgun (WGS) entry which is preliminary data.</text>
</comment>
<feature type="compositionally biased region" description="Basic and acidic residues" evidence="2">
    <location>
        <begin position="1"/>
        <end position="14"/>
    </location>
</feature>
<reference evidence="4" key="1">
    <citation type="journal article" date="2021" name="J Fungi (Basel)">
        <title>Virulence traits and population genomics of the black yeast Aureobasidium melanogenum.</title>
        <authorList>
            <person name="Cernosa A."/>
            <person name="Sun X."/>
            <person name="Gostincar C."/>
            <person name="Fang C."/>
            <person name="Gunde-Cimerman N."/>
            <person name="Song Z."/>
        </authorList>
    </citation>
    <scope>NUCLEOTIDE SEQUENCE</scope>
    <source>
        <strain evidence="4">EXF-8016</strain>
    </source>
</reference>
<feature type="transmembrane region" description="Helical" evidence="3">
    <location>
        <begin position="201"/>
        <end position="222"/>
    </location>
</feature>
<gene>
    <name evidence="4" type="ORF">KCV03_g2654</name>
</gene>
<keyword evidence="3" id="KW-1133">Transmembrane helix</keyword>
<evidence type="ECO:0000313" key="5">
    <source>
        <dbReference type="Proteomes" id="UP000767238"/>
    </source>
</evidence>
<name>A0A9P8KAI6_AURME</name>
<dbReference type="AlphaFoldDB" id="A0A9P8KAI6"/>
<evidence type="ECO:0000256" key="2">
    <source>
        <dbReference type="SAM" id="MobiDB-lite"/>
    </source>
</evidence>
<keyword evidence="3" id="KW-0812">Transmembrane</keyword>
<organism evidence="4 5">
    <name type="scientific">Aureobasidium melanogenum</name>
    <name type="common">Aureobasidium pullulans var. melanogenum</name>
    <dbReference type="NCBI Taxonomy" id="46634"/>
    <lineage>
        <taxon>Eukaryota</taxon>
        <taxon>Fungi</taxon>
        <taxon>Dikarya</taxon>
        <taxon>Ascomycota</taxon>
        <taxon>Pezizomycotina</taxon>
        <taxon>Dothideomycetes</taxon>
        <taxon>Dothideomycetidae</taxon>
        <taxon>Dothideales</taxon>
        <taxon>Saccotheciaceae</taxon>
        <taxon>Aureobasidium</taxon>
    </lineage>
</organism>
<dbReference type="EMBL" id="JAHFYH010000012">
    <property type="protein sequence ID" value="KAH0226362.1"/>
    <property type="molecule type" value="Genomic_DNA"/>
</dbReference>
<keyword evidence="3" id="KW-0472">Membrane</keyword>
<evidence type="ECO:0000256" key="1">
    <source>
        <dbReference type="SAM" id="Coils"/>
    </source>
</evidence>